<dbReference type="EMBL" id="SBHS01000023">
    <property type="protein sequence ID" value="TWU72830.1"/>
    <property type="molecule type" value="Genomic_DNA"/>
</dbReference>
<sequence>MRPLLATTLLVAASNGQVFGSAPAASLAAEKRADSAIMYMKQYEDDGFEKAKDIAKLALKQADQLNRYRHVIDQLKQVSSLAYTCYDGYQSNGGKSVADPARIEDCDVQYHRAESLLGQVRQVSAEPDFPQSAWVFEAKLPDIRDGRTSLQGSATKELQDLLHGLSQVANKASAVQEQAERLHPYYEQVQSLDKSISKTKKCYDAFYDKLQKDGVQSPNAILGEIQVCDKDYTEFHQKLDETRKTARESDFPGGEVLSSVELPNLRDGFESSRDNQTQHLWQDIQTLEKEKHDTTEIVDENSVEAQQLNATIFEDIFVIVNQTTHDFVRLVLLKEGRNGATSGQMARAARNYGHMFIEGLLKEADAIADEAQRS</sequence>
<protein>
    <submittedName>
        <fullName evidence="2">Uncharacterized protein</fullName>
    </submittedName>
</protein>
<comment type="caution">
    <text evidence="2">The sequence shown here is derived from an EMBL/GenBank/DDBJ whole genome shotgun (WGS) entry which is preliminary data.</text>
</comment>
<keyword evidence="1" id="KW-0732">Signal</keyword>
<gene>
    <name evidence="2" type="ORF">ED733_001809</name>
</gene>
<evidence type="ECO:0000313" key="3">
    <source>
        <dbReference type="Proteomes" id="UP000317257"/>
    </source>
</evidence>
<feature type="chain" id="PRO_5022840314" evidence="1">
    <location>
        <begin position="17"/>
        <end position="374"/>
    </location>
</feature>
<dbReference type="AlphaFoldDB" id="A0A5C6G566"/>
<evidence type="ECO:0000313" key="2">
    <source>
        <dbReference type="EMBL" id="TWU72830.1"/>
    </source>
</evidence>
<accession>A0A5C6G566</accession>
<organism evidence="2 3">
    <name type="scientific">Metarhizium rileyi (strain RCEF 4871)</name>
    <name type="common">Nomuraea rileyi</name>
    <dbReference type="NCBI Taxonomy" id="1649241"/>
    <lineage>
        <taxon>Eukaryota</taxon>
        <taxon>Fungi</taxon>
        <taxon>Dikarya</taxon>
        <taxon>Ascomycota</taxon>
        <taxon>Pezizomycotina</taxon>
        <taxon>Sordariomycetes</taxon>
        <taxon>Hypocreomycetidae</taxon>
        <taxon>Hypocreales</taxon>
        <taxon>Clavicipitaceae</taxon>
        <taxon>Metarhizium</taxon>
    </lineage>
</organism>
<feature type="signal peptide" evidence="1">
    <location>
        <begin position="1"/>
        <end position="16"/>
    </location>
</feature>
<reference evidence="3" key="1">
    <citation type="submission" date="2018-12" db="EMBL/GenBank/DDBJ databases">
        <title>The complete genome of Metarhizium rileyi, a key fungal pathogen of Lepidoptera.</title>
        <authorList>
            <person name="Binneck E."/>
            <person name="Lastra C.C.L."/>
            <person name="Sosa-Gomez D.R."/>
        </authorList>
    </citation>
    <scope>NUCLEOTIDE SEQUENCE [LARGE SCALE GENOMIC DNA]</scope>
    <source>
        <strain evidence="3">Cep018-CH2</strain>
    </source>
</reference>
<evidence type="ECO:0000256" key="1">
    <source>
        <dbReference type="SAM" id="SignalP"/>
    </source>
</evidence>
<dbReference type="Proteomes" id="UP000317257">
    <property type="component" value="Unassembled WGS sequence"/>
</dbReference>
<proteinExistence type="predicted"/>
<name>A0A5C6G566_METRR</name>